<feature type="region of interest" description="Disordered" evidence="1">
    <location>
        <begin position="16"/>
        <end position="65"/>
    </location>
</feature>
<feature type="compositionally biased region" description="Low complexity" evidence="1">
    <location>
        <begin position="39"/>
        <end position="58"/>
    </location>
</feature>
<evidence type="ECO:0000256" key="1">
    <source>
        <dbReference type="SAM" id="MobiDB-lite"/>
    </source>
</evidence>
<reference evidence="2" key="1">
    <citation type="journal article" date="2020" name="Fungal Divers.">
        <title>Resolving the Mortierellaceae phylogeny through synthesis of multi-gene phylogenetics and phylogenomics.</title>
        <authorList>
            <person name="Vandepol N."/>
            <person name="Liber J."/>
            <person name="Desiro A."/>
            <person name="Na H."/>
            <person name="Kennedy M."/>
            <person name="Barry K."/>
            <person name="Grigoriev I.V."/>
            <person name="Miller A.N."/>
            <person name="O'Donnell K."/>
            <person name="Stajich J.E."/>
            <person name="Bonito G."/>
        </authorList>
    </citation>
    <scope>NUCLEOTIDE SEQUENCE</scope>
    <source>
        <strain evidence="2">CK1249</strain>
    </source>
</reference>
<feature type="compositionally biased region" description="Low complexity" evidence="1">
    <location>
        <begin position="887"/>
        <end position="903"/>
    </location>
</feature>
<feature type="compositionally biased region" description="Polar residues" evidence="1">
    <location>
        <begin position="587"/>
        <end position="596"/>
    </location>
</feature>
<feature type="region of interest" description="Disordered" evidence="1">
    <location>
        <begin position="438"/>
        <end position="493"/>
    </location>
</feature>
<name>A0A9P6M0G3_MORAP</name>
<feature type="region of interest" description="Disordered" evidence="1">
    <location>
        <begin position="802"/>
        <end position="825"/>
    </location>
</feature>
<dbReference type="EMBL" id="JAAAHY010000773">
    <property type="protein sequence ID" value="KAF9957561.1"/>
    <property type="molecule type" value="Genomic_DNA"/>
</dbReference>
<gene>
    <name evidence="2" type="ORF">BGZ70_009477</name>
</gene>
<proteinExistence type="predicted"/>
<dbReference type="Proteomes" id="UP000738359">
    <property type="component" value="Unassembled WGS sequence"/>
</dbReference>
<dbReference type="AlphaFoldDB" id="A0A9P6M0G3"/>
<evidence type="ECO:0000313" key="2">
    <source>
        <dbReference type="EMBL" id="KAF9957561.1"/>
    </source>
</evidence>
<feature type="region of interest" description="Disordered" evidence="1">
    <location>
        <begin position="693"/>
        <end position="732"/>
    </location>
</feature>
<organism evidence="2 3">
    <name type="scientific">Mortierella alpina</name>
    <name type="common">Oleaginous fungus</name>
    <name type="synonym">Mortierella renispora</name>
    <dbReference type="NCBI Taxonomy" id="64518"/>
    <lineage>
        <taxon>Eukaryota</taxon>
        <taxon>Fungi</taxon>
        <taxon>Fungi incertae sedis</taxon>
        <taxon>Mucoromycota</taxon>
        <taxon>Mortierellomycotina</taxon>
        <taxon>Mortierellomycetes</taxon>
        <taxon>Mortierellales</taxon>
        <taxon>Mortierellaceae</taxon>
        <taxon>Mortierella</taxon>
    </lineage>
</organism>
<feature type="compositionally biased region" description="Low complexity" evidence="1">
    <location>
        <begin position="460"/>
        <end position="491"/>
    </location>
</feature>
<feature type="compositionally biased region" description="Low complexity" evidence="1">
    <location>
        <begin position="693"/>
        <end position="718"/>
    </location>
</feature>
<feature type="region of interest" description="Disordered" evidence="1">
    <location>
        <begin position="875"/>
        <end position="911"/>
    </location>
</feature>
<feature type="region of interest" description="Disordered" evidence="1">
    <location>
        <begin position="510"/>
        <end position="539"/>
    </location>
</feature>
<feature type="compositionally biased region" description="Polar residues" evidence="1">
    <location>
        <begin position="515"/>
        <end position="539"/>
    </location>
</feature>
<protein>
    <submittedName>
        <fullName evidence="2">Uncharacterized protein</fullName>
    </submittedName>
</protein>
<sequence>MSAIATMKVLVDAEKHRLAGQHRRSLASSLADPAQRSVPSSSPEQPSQKQSQSCEKQSLPALVPPAPSTPVLTITLPATHSATSSASCSPTTSTVSSSSYFGLASESVSFSFFSPLFYDQKLFIYHFLLEFYQRLGRCIQEHPAVLLMLQYSVATIHGCTIYLLSVILSVAQLIMITVTLENLDWIQAHKPLMLEWDSRFPGFVFPAMDIDSADSEDECPDPLARRPRGQRKSSRYWNAQASLKGGDDLVDDGYQSEEYQQRWTIRQSMNSTLRKRLVKYQQWIPSLWNVEENRIQEDLEQEVEDDVVSAESQELEERYTSRLRRALVRTLSGNIKSANSKRVTFNEQVLVFGRRRSSQASQLSVSSSAVPMTVIGVDVEHADAEKSQSSAQQEDFQVSTSVTKQADHIRGSSDAVATDEHAQLSAMAQDELLYRQRMASEDASGSGTSSPLFKLDHSRSQPTQSMSPSPTAGGSFSSSAAAPSSLATATTRDLKRSISVPMKIGSFLHRHQQHNQRNAEPLQSTARHSATFSESSTVAQNPRALPAHLTIVDTPATDSGSDVPSLPRSLPLLGLRARRSLSLGTARPNSHPSATPSARGDASAPLERQGSARTNKNLIYRIVHPQRYKRELEQQWTEREQQRLLALANLQHQHILASDRGENSTPGSTGTEAAGAALCGDAYYYATSADQTQSTSSLLPPPGSSMSSNQQSTASESSDGSGRATPPVFSSSAAAGAHRLLSRGRSDSRSFTTFTALGVPSRAALDPIASASGPRTCPTVPGLTYRSSRDPAMEHTTFAAFGFPSPTQSPVASAPASPRHSTSSMPTDVMLSRLEAMNDFQAEIVRGHTFLESDFAVDGDTIQKQQLQQQQELLLDQDDELADSESHNTSFSSTSSGLSGNESALRPGRGLSFMRKLSLRKKK</sequence>
<comment type="caution">
    <text evidence="2">The sequence shown here is derived from an EMBL/GenBank/DDBJ whole genome shotgun (WGS) entry which is preliminary data.</text>
</comment>
<feature type="compositionally biased region" description="Polar residues" evidence="1">
    <location>
        <begin position="387"/>
        <end position="404"/>
    </location>
</feature>
<feature type="region of interest" description="Disordered" evidence="1">
    <location>
        <begin position="383"/>
        <end position="418"/>
    </location>
</feature>
<dbReference type="OrthoDB" id="2447480at2759"/>
<evidence type="ECO:0000313" key="3">
    <source>
        <dbReference type="Proteomes" id="UP000738359"/>
    </source>
</evidence>
<accession>A0A9P6M0G3</accession>
<feature type="region of interest" description="Disordered" evidence="1">
    <location>
        <begin position="583"/>
        <end position="613"/>
    </location>
</feature>
<keyword evidence="3" id="KW-1185">Reference proteome</keyword>